<dbReference type="AlphaFoldDB" id="A0A4Q8ZUS0"/>
<accession>A0A4Q8ZUS0</accession>
<dbReference type="EMBL" id="WUEZ01000032">
    <property type="protein sequence ID" value="NEI37206.1"/>
    <property type="molecule type" value="Genomic_DNA"/>
</dbReference>
<sequence length="91" mass="9950">MIFSASAIGLKLFGLASLAFHRRPEATSTEASENVAVSLLLDEWCRHSATNRNDPNSYATIRRIVVLRAAGKTVNEIRSEIFTEAAAEEAD</sequence>
<dbReference type="RefSeq" id="WP_130713367.1">
    <property type="nucleotide sequence ID" value="NZ_CAXUSC020000001.1"/>
</dbReference>
<reference evidence="1 2" key="1">
    <citation type="submission" date="2019-12" db="EMBL/GenBank/DDBJ databases">
        <title>Rhizobium genotypes associated with high levels of biological nitrogen fixation by grain legumes in a temperate-maritime cropping system.</title>
        <authorList>
            <person name="Maluk M."/>
            <person name="Francesc Ferrando Molina F."/>
            <person name="Lopez Del Egido L."/>
            <person name="Lafos M."/>
            <person name="Langarica-Fuentes A."/>
            <person name="Gebre Yohannes G."/>
            <person name="Young M.W."/>
            <person name="Martin P."/>
            <person name="Gantlett R."/>
            <person name="Kenicer G."/>
            <person name="Hawes C."/>
            <person name="Begg G.S."/>
            <person name="Quilliam R.S."/>
            <person name="Squire G.R."/>
            <person name="Poole P.S."/>
            <person name="Young P.W."/>
            <person name="Iannetta P.M."/>
            <person name="James E.K."/>
        </authorList>
    </citation>
    <scope>NUCLEOTIDE SEQUENCE [LARGE SCALE GENOMIC DNA]</scope>
    <source>
        <strain evidence="1 2">JHI1096</strain>
    </source>
</reference>
<evidence type="ECO:0000313" key="2">
    <source>
        <dbReference type="Proteomes" id="UP000471560"/>
    </source>
</evidence>
<proteinExistence type="predicted"/>
<gene>
    <name evidence="1" type="ORF">GR204_25015</name>
</gene>
<dbReference type="Proteomes" id="UP000471560">
    <property type="component" value="Unassembled WGS sequence"/>
</dbReference>
<organism evidence="1 2">
    <name type="scientific">Rhizobium leguminosarum</name>
    <dbReference type="NCBI Taxonomy" id="384"/>
    <lineage>
        <taxon>Bacteria</taxon>
        <taxon>Pseudomonadati</taxon>
        <taxon>Pseudomonadota</taxon>
        <taxon>Alphaproteobacteria</taxon>
        <taxon>Hyphomicrobiales</taxon>
        <taxon>Rhizobiaceae</taxon>
        <taxon>Rhizobium/Agrobacterium group</taxon>
        <taxon>Rhizobium</taxon>
    </lineage>
</organism>
<evidence type="ECO:0000313" key="1">
    <source>
        <dbReference type="EMBL" id="NEI37206.1"/>
    </source>
</evidence>
<protein>
    <submittedName>
        <fullName evidence="1">Uncharacterized protein</fullName>
    </submittedName>
</protein>
<comment type="caution">
    <text evidence="1">The sequence shown here is derived from an EMBL/GenBank/DDBJ whole genome shotgun (WGS) entry which is preliminary data.</text>
</comment>
<name>A0A4Q8ZUS0_RHILE</name>